<gene>
    <name evidence="3" type="ORF">STCU_00335</name>
    <name evidence="2" type="ORF">STCU_06976</name>
</gene>
<proteinExistence type="predicted"/>
<reference evidence="2" key="2">
    <citation type="submission" date="2013-03" db="EMBL/GenBank/DDBJ databases">
        <authorList>
            <person name="Motta M.C.M."/>
            <person name="Martins A.C.A."/>
            <person name="Preta C.M.C.C."/>
            <person name="Silva R."/>
            <person name="de Souza S.S."/>
            <person name="Klein C.C."/>
            <person name="de Almeida L.G.P."/>
            <person name="Cunha O.L."/>
            <person name="Colabardini A.C."/>
            <person name="Lima B.A."/>
            <person name="Machado C.R."/>
            <person name="Soares C.M.A."/>
            <person name="de Menezes C.B.A."/>
            <person name="Bartolomeu D.C."/>
            <person name="Grisard E.C."/>
            <person name="Fantinatti-Garboggini F."/>
            <person name="Rodrigues-Luiz G.F."/>
            <person name="Wagner G."/>
            <person name="Goldman G.H."/>
            <person name="Fietto J.L.R."/>
            <person name="Ciapina L.P."/>
            <person name="Brocchi M."/>
            <person name="Elias M.C."/>
            <person name="Goldman M.H.S."/>
            <person name="Sagot M.-F."/>
            <person name="Pereira M."/>
            <person name="Stoco P.H."/>
            <person name="Teixeira S.M.R."/>
            <person name="de Mendonca-Neto R.P."/>
            <person name="Maciel T.E.F."/>
            <person name="Mendes T.A.O."/>
            <person name="Urmenyi T.P."/>
            <person name="Teixeira M.M.G."/>
            <person name="de Camargo E.F.P."/>
            <person name="de Sousa W."/>
            <person name="Schenkman S."/>
            <person name="de Vasconcelos A.T.R."/>
        </authorList>
    </citation>
    <scope>NUCLEOTIDE SEQUENCE</scope>
</reference>
<organism evidence="2 4">
    <name type="scientific">Strigomonas culicis</name>
    <dbReference type="NCBI Taxonomy" id="28005"/>
    <lineage>
        <taxon>Eukaryota</taxon>
        <taxon>Discoba</taxon>
        <taxon>Euglenozoa</taxon>
        <taxon>Kinetoplastea</taxon>
        <taxon>Metakinetoplastina</taxon>
        <taxon>Trypanosomatida</taxon>
        <taxon>Trypanosomatidae</taxon>
        <taxon>Strigomonadinae</taxon>
        <taxon>Strigomonas</taxon>
    </lineage>
</organism>
<dbReference type="AlphaFoldDB" id="S9U7P6"/>
<dbReference type="Gene3D" id="3.90.1140.10">
    <property type="entry name" value="Cyclic phosphodiesterase"/>
    <property type="match status" value="1"/>
</dbReference>
<dbReference type="EMBL" id="ATMH01006976">
    <property type="protein sequence ID" value="EPY24844.1"/>
    <property type="molecule type" value="Genomic_DNA"/>
</dbReference>
<reference evidence="2 4" key="1">
    <citation type="journal article" date="2013" name="PLoS ONE">
        <title>Predicting the Proteins of Angomonas deanei, Strigomonas culicis and Their Respective Endosymbionts Reveals New Aspects of the Trypanosomatidae Family.</title>
        <authorList>
            <person name="Motta M.C."/>
            <person name="Martins A.C."/>
            <person name="de Souza S.S."/>
            <person name="Catta-Preta C.M."/>
            <person name="Silva R."/>
            <person name="Klein C.C."/>
            <person name="de Almeida L.G."/>
            <person name="de Lima Cunha O."/>
            <person name="Ciapina L.P."/>
            <person name="Brocchi M."/>
            <person name="Colabardini A.C."/>
            <person name="de Araujo Lima B."/>
            <person name="Machado C.R."/>
            <person name="de Almeida Soares C.M."/>
            <person name="Probst C.M."/>
            <person name="de Menezes C.B."/>
            <person name="Thompson C.E."/>
            <person name="Bartholomeu D.C."/>
            <person name="Gradia D.F."/>
            <person name="Pavoni D.P."/>
            <person name="Grisard E.C."/>
            <person name="Fantinatti-Garboggini F."/>
            <person name="Marchini F.K."/>
            <person name="Rodrigues-Luiz G.F."/>
            <person name="Wagner G."/>
            <person name="Goldman G.H."/>
            <person name="Fietto J.L."/>
            <person name="Elias M.C."/>
            <person name="Goldman M.H."/>
            <person name="Sagot M.F."/>
            <person name="Pereira M."/>
            <person name="Stoco P.H."/>
            <person name="de Mendonca-Neto R.P."/>
            <person name="Teixeira S.M."/>
            <person name="Maciel T.E."/>
            <person name="de Oliveira Mendes T.A."/>
            <person name="Urmenyi T.P."/>
            <person name="de Souza W."/>
            <person name="Schenkman S."/>
            <person name="de Vasconcelos A.T."/>
        </authorList>
    </citation>
    <scope>NUCLEOTIDE SEQUENCE [LARGE SCALE GENOMIC DNA]</scope>
</reference>
<protein>
    <submittedName>
        <fullName evidence="2">Uncharacterized protein</fullName>
    </submittedName>
</protein>
<dbReference type="Proteomes" id="UP000015354">
    <property type="component" value="Unassembled WGS sequence"/>
</dbReference>
<sequence>MSFLAINICLVSTAFDSAVLPLSGSLCPAADDSSTWDSDVAYQLIHLSEKKPKKGYGHAHCTLVQLCARTTELNELKEEVRRVCAEHRPEQDGEKLSMERVCGGPIFGKLPDDTEIYLPYVRVERSEPLYNLHSALVNAVRRFAVAVKSTDVAKSSFHKHFPTDGTTSIDWMLKYIDEHSYSNYNPHITLGASPMCLEKLAFLQRTEVPWRRCRVVVSHMGNYCSCFEILDQSNHK</sequence>
<evidence type="ECO:0000313" key="2">
    <source>
        <dbReference type="EMBL" id="EPY24844.1"/>
    </source>
</evidence>
<accession>S9U7P6</accession>
<feature type="signal peptide" evidence="1">
    <location>
        <begin position="1"/>
        <end position="18"/>
    </location>
</feature>
<dbReference type="EMBL" id="ATMH01000335">
    <property type="protein sequence ID" value="EPY36931.1"/>
    <property type="molecule type" value="Genomic_DNA"/>
</dbReference>
<evidence type="ECO:0000313" key="4">
    <source>
        <dbReference type="Proteomes" id="UP000015354"/>
    </source>
</evidence>
<name>S9U7P6_9TRYP</name>
<evidence type="ECO:0000313" key="3">
    <source>
        <dbReference type="EMBL" id="EPY36931.1"/>
    </source>
</evidence>
<keyword evidence="4" id="KW-1185">Reference proteome</keyword>
<comment type="caution">
    <text evidence="2">The sequence shown here is derived from an EMBL/GenBank/DDBJ whole genome shotgun (WGS) entry which is preliminary data.</text>
</comment>
<feature type="chain" id="PRO_5007727241" evidence="1">
    <location>
        <begin position="19"/>
        <end position="236"/>
    </location>
</feature>
<keyword evidence="1" id="KW-0732">Signal</keyword>
<evidence type="ECO:0000256" key="1">
    <source>
        <dbReference type="SAM" id="SignalP"/>
    </source>
</evidence>
<dbReference type="OrthoDB" id="268916at2759"/>